<dbReference type="SMART" id="SM00360">
    <property type="entry name" value="RRM"/>
    <property type="match status" value="2"/>
</dbReference>
<sequence>MTATEEALKEYFSQYGEVESVVLKEGTPRYGYVNFTNHEAAYSASAELTIDIDGSLVSIGLAKKRGSEVQAPPSDGIGLFNLPWTTTNEELSELLMQFAGLLNLKMVTRKDGSFRGYAFAYFDCEANATIAKNALTGLTMAGNFIDVKFSSQQSTEALV</sequence>
<feature type="domain" description="RRM" evidence="2">
    <location>
        <begin position="75"/>
        <end position="152"/>
    </location>
</feature>
<evidence type="ECO:0000259" key="2">
    <source>
        <dbReference type="PROSITE" id="PS50102"/>
    </source>
</evidence>
<reference evidence="3" key="1">
    <citation type="submission" date="2021-01" db="EMBL/GenBank/DDBJ databases">
        <authorList>
            <person name="Corre E."/>
            <person name="Pelletier E."/>
            <person name="Niang G."/>
            <person name="Scheremetjew M."/>
            <person name="Finn R."/>
            <person name="Kale V."/>
            <person name="Holt S."/>
            <person name="Cochrane G."/>
            <person name="Meng A."/>
            <person name="Brown T."/>
            <person name="Cohen L."/>
        </authorList>
    </citation>
    <scope>NUCLEOTIDE SEQUENCE</scope>
    <source>
        <strain evidence="3">NIES-381</strain>
    </source>
</reference>
<proteinExistence type="predicted"/>
<accession>A0A7S1IY62</accession>
<evidence type="ECO:0000313" key="3">
    <source>
        <dbReference type="EMBL" id="CAD9026748.1"/>
    </source>
</evidence>
<feature type="domain" description="RRM" evidence="2">
    <location>
        <begin position="1"/>
        <end position="64"/>
    </location>
</feature>
<dbReference type="Pfam" id="PF00076">
    <property type="entry name" value="RRM_1"/>
    <property type="match status" value="2"/>
</dbReference>
<dbReference type="PANTHER" id="PTHR15241:SF304">
    <property type="entry name" value="RRM DOMAIN-CONTAINING PROTEIN"/>
    <property type="match status" value="1"/>
</dbReference>
<dbReference type="PANTHER" id="PTHR15241">
    <property type="entry name" value="TRANSFORMER-2-RELATED"/>
    <property type="match status" value="1"/>
</dbReference>
<dbReference type="GO" id="GO:0003723">
    <property type="term" value="F:RNA binding"/>
    <property type="evidence" value="ECO:0007669"/>
    <property type="project" value="UniProtKB-UniRule"/>
</dbReference>
<dbReference type="InterPro" id="IPR012677">
    <property type="entry name" value="Nucleotide-bd_a/b_plait_sf"/>
</dbReference>
<dbReference type="AlphaFoldDB" id="A0A7S1IY62"/>
<dbReference type="Gene3D" id="3.30.70.330">
    <property type="match status" value="2"/>
</dbReference>
<dbReference type="SUPFAM" id="SSF54928">
    <property type="entry name" value="RNA-binding domain, RBD"/>
    <property type="match status" value="1"/>
</dbReference>
<dbReference type="EMBL" id="HBGA01101677">
    <property type="protein sequence ID" value="CAD9026748.1"/>
    <property type="molecule type" value="Transcribed_RNA"/>
</dbReference>
<dbReference type="InterPro" id="IPR000504">
    <property type="entry name" value="RRM_dom"/>
</dbReference>
<name>A0A7S1IY62_9EUGL</name>
<evidence type="ECO:0000256" key="1">
    <source>
        <dbReference type="PROSITE-ProRule" id="PRU00176"/>
    </source>
</evidence>
<gene>
    <name evidence="3" type="ORF">EGYM00392_LOCUS37878</name>
</gene>
<keyword evidence="1" id="KW-0694">RNA-binding</keyword>
<protein>
    <recommendedName>
        <fullName evidence="2">RRM domain-containing protein</fullName>
    </recommendedName>
</protein>
<dbReference type="PROSITE" id="PS50102">
    <property type="entry name" value="RRM"/>
    <property type="match status" value="2"/>
</dbReference>
<dbReference type="InterPro" id="IPR035979">
    <property type="entry name" value="RBD_domain_sf"/>
</dbReference>
<organism evidence="3">
    <name type="scientific">Eutreptiella gymnastica</name>
    <dbReference type="NCBI Taxonomy" id="73025"/>
    <lineage>
        <taxon>Eukaryota</taxon>
        <taxon>Discoba</taxon>
        <taxon>Euglenozoa</taxon>
        <taxon>Euglenida</taxon>
        <taxon>Spirocuta</taxon>
        <taxon>Euglenophyceae</taxon>
        <taxon>Eutreptiales</taxon>
        <taxon>Eutreptiaceae</taxon>
        <taxon>Eutreptiella</taxon>
    </lineage>
</organism>
<dbReference type="CDD" id="cd00590">
    <property type="entry name" value="RRM_SF"/>
    <property type="match status" value="1"/>
</dbReference>